<dbReference type="RefSeq" id="WP_238150113.1">
    <property type="nucleotide sequence ID" value="NZ_CP074378.1"/>
</dbReference>
<evidence type="ECO:0000313" key="5">
    <source>
        <dbReference type="Proteomes" id="UP000290475"/>
    </source>
</evidence>
<protein>
    <submittedName>
        <fullName evidence="4">Glycoside hydrolase family 88 protein</fullName>
    </submittedName>
    <submittedName>
        <fullName evidence="3">Glycosyl hydrolase family 88</fullName>
    </submittedName>
</protein>
<keyword evidence="1 3" id="KW-0378">Hydrolase</keyword>
<gene>
    <name evidence="3" type="ORF">BVJ53_00620</name>
    <name evidence="4" type="ORF">OFW50_12610</name>
</gene>
<dbReference type="Proteomes" id="UP000290475">
    <property type="component" value="Unassembled WGS sequence"/>
</dbReference>
<dbReference type="InterPro" id="IPR052369">
    <property type="entry name" value="UG_Glycosaminoglycan_Hydrolase"/>
</dbReference>
<dbReference type="AlphaFoldDB" id="A0A4V1P3E6"/>
<sequence>MTNTEQLNEWATDKLDKIQTKTLQSLKRHGKKMIPYQAMNGVYTKDMAKEDITWWTNGFWGGWLWQLNHYQPNADLEAAAIANEDELDAAFLKYQGLHHDVGFMWLPTAVTHYRQDQNERAYWRGRHAADLLAGRYNPAGHYLRSWNRDRAGWVIIDSMINIQLLYWASEVTKDPRFAMIADEHAHTVMQNHVRPDGSVSHIVVFDPTTGERLRTETGQGYDENSSWSRGQGWAIYGFALAYRHTGKPEYLATAKRVANYFLANTAQTNHIPAIDFRAPSKDAGTDTSAAAVAACGMLEIANHCKDTEAMLYTTGAVDMLQAVSERFANYDANVDGILSGATTAYHEATGHNVNLNYGDYYFVEALLRVINKDILVW</sequence>
<proteinExistence type="inferred from homology"/>
<dbReference type="PANTHER" id="PTHR36845:SF1">
    <property type="entry name" value="HYDROLASE, PUTATIVE (AFU_ORTHOLOGUE AFUA_7G05090)-RELATED"/>
    <property type="match status" value="1"/>
</dbReference>
<evidence type="ECO:0000256" key="2">
    <source>
        <dbReference type="ARBA" id="ARBA00038358"/>
    </source>
</evidence>
<dbReference type="GO" id="GO:0000272">
    <property type="term" value="P:polysaccharide catabolic process"/>
    <property type="evidence" value="ECO:0007669"/>
    <property type="project" value="TreeGrafter"/>
</dbReference>
<evidence type="ECO:0000313" key="6">
    <source>
        <dbReference type="Proteomes" id="UP001164790"/>
    </source>
</evidence>
<dbReference type="EMBL" id="MSSM01000001">
    <property type="protein sequence ID" value="RXT30750.1"/>
    <property type="molecule type" value="Genomic_DNA"/>
</dbReference>
<dbReference type="Gene3D" id="1.50.10.10">
    <property type="match status" value="1"/>
</dbReference>
<dbReference type="InterPro" id="IPR012341">
    <property type="entry name" value="6hp_glycosidase-like_sf"/>
</dbReference>
<comment type="similarity">
    <text evidence="2">Belongs to the glycosyl hydrolase 88 family.</text>
</comment>
<dbReference type="PANTHER" id="PTHR36845">
    <property type="entry name" value="HYDROLASE, PUTATIVE (AFU_ORTHOLOGUE AFUA_7G05090)-RELATED"/>
    <property type="match status" value="1"/>
</dbReference>
<keyword evidence="6" id="KW-1185">Reference proteome</keyword>
<dbReference type="GO" id="GO:0052757">
    <property type="term" value="F:chondroitin hydrolase activity"/>
    <property type="evidence" value="ECO:0007669"/>
    <property type="project" value="TreeGrafter"/>
</dbReference>
<dbReference type="SUPFAM" id="SSF48208">
    <property type="entry name" value="Six-hairpin glycosidases"/>
    <property type="match status" value="1"/>
</dbReference>
<dbReference type="InterPro" id="IPR008928">
    <property type="entry name" value="6-hairpin_glycosidase_sf"/>
</dbReference>
<reference evidence="4" key="2">
    <citation type="submission" date="2022-10" db="EMBL/GenBank/DDBJ databases">
        <title>Comparative genomic analysis and in-vitro probiotic properties of the potential probiotic L. chiayiensis AACE 3.</title>
        <authorList>
            <person name="Kang X."/>
        </authorList>
    </citation>
    <scope>NUCLEOTIDE SEQUENCE</scope>
    <source>
        <strain evidence="4">AACE 3</strain>
    </source>
</reference>
<name>A0A4V1P3E6_9LACO</name>
<organism evidence="3 5">
    <name type="scientific">Lacticaseibacillus chiayiensis</name>
    <dbReference type="NCBI Taxonomy" id="2100821"/>
    <lineage>
        <taxon>Bacteria</taxon>
        <taxon>Bacillati</taxon>
        <taxon>Bacillota</taxon>
        <taxon>Bacilli</taxon>
        <taxon>Lactobacillales</taxon>
        <taxon>Lactobacillaceae</taxon>
        <taxon>Lacticaseibacillus</taxon>
    </lineage>
</organism>
<evidence type="ECO:0000313" key="3">
    <source>
        <dbReference type="EMBL" id="RXT30750.1"/>
    </source>
</evidence>
<evidence type="ECO:0000313" key="4">
    <source>
        <dbReference type="EMBL" id="UYN56291.1"/>
    </source>
</evidence>
<reference evidence="3 5" key="1">
    <citation type="submission" date="2017-01" db="EMBL/GenBank/DDBJ databases">
        <title>Lactobacillus chiayiensis sp. nov., a lactic acid bacterium isolated from compost.</title>
        <authorList>
            <person name="Huang C.-H."/>
        </authorList>
    </citation>
    <scope>NUCLEOTIDE SEQUENCE [LARGE SCALE GENOMIC DNA]</scope>
    <source>
        <strain evidence="5">chh01</strain>
        <strain evidence="3">Chh01</strain>
    </source>
</reference>
<dbReference type="EMBL" id="CP107523">
    <property type="protein sequence ID" value="UYN56291.1"/>
    <property type="molecule type" value="Genomic_DNA"/>
</dbReference>
<dbReference type="Proteomes" id="UP001164790">
    <property type="component" value="Chromosome"/>
</dbReference>
<accession>A0A4V1P3E6</accession>
<evidence type="ECO:0000256" key="1">
    <source>
        <dbReference type="ARBA" id="ARBA00022801"/>
    </source>
</evidence>